<accession>A0A2U9PE82</accession>
<evidence type="ECO:0000256" key="1">
    <source>
        <dbReference type="ARBA" id="ARBA00022801"/>
    </source>
</evidence>
<reference evidence="5 6" key="1">
    <citation type="submission" date="2018-06" db="EMBL/GenBank/DDBJ databases">
        <title>The complete genome sequence of a nosiheptide producer Streptomyces actuosus ATCC 25421: deducing the ability of producing a new class III lantibiotics.</title>
        <authorList>
            <person name="Liu W."/>
            <person name="Sun F."/>
            <person name="Hu Y."/>
        </authorList>
    </citation>
    <scope>NUCLEOTIDE SEQUENCE [LARGE SCALE GENOMIC DNA]</scope>
    <source>
        <strain evidence="5 6">ATCC 25421</strain>
    </source>
</reference>
<dbReference type="SUPFAM" id="SSF81606">
    <property type="entry name" value="PP2C-like"/>
    <property type="match status" value="1"/>
</dbReference>
<dbReference type="PANTHER" id="PTHR43156">
    <property type="entry name" value="STAGE II SPORULATION PROTEIN E-RELATED"/>
    <property type="match status" value="1"/>
</dbReference>
<sequence>MSTTSHGSHRTTPPKDPAPTAEAPAAPGRVGTPDDEHGPRIEALDALLTAQRRRISAYALSRAAPAGESGRSGRPLRPASAADPSARQLLDALPLVTLTVTPLLDERGRARDFLYTGRNAAARAHADRIVPPGTLPPWTGPVPLFERFPGLADTPVPRMLAEAHRTGRVQGPEPVEWSLAAPDGTVMRMSHEVRVAPCGDLLLLIWERGQHSRTARAAQRLVRVCWAEWNLGDGTVETSLGLRSVLGLPPDHPLPGLVDLGRMLAPDSLERFQQAVHDVLLRERVTECDLRVVQPRERIVHFVAEPVQPDGGPVWTLRAVLHDVTEERYSRALAEQAVREARAQRERADTLVDVAERLRDAVVPRFPAELARYGVEAAAVYRPEARTARVGGDWYKTRMLPSGQVLIALGDARGHGLDAVTLMAKLRYALAGLAFTGRPVEELTAWLNEVACDDGDESTATAVIARFHRDRSLLRWTCAGHPCPLLVRGSDVTLLDPPPGGPGMPLGVLPGEHYTAGQTLMGPGDVVLLYSDGLIERRGSDLDRDGGRLLRTARAAARDGIPPGSAALDAYVQRLVDRLTGPHTEDDATVLAFRRVA</sequence>
<protein>
    <submittedName>
        <fullName evidence="5">PP2C-like phosphatase</fullName>
    </submittedName>
</protein>
<gene>
    <name evidence="5" type="ORF">DMT42_35485</name>
</gene>
<name>A0A2U9PE82_STRAS</name>
<feature type="compositionally biased region" description="Basic and acidic residues" evidence="3">
    <location>
        <begin position="32"/>
        <end position="41"/>
    </location>
</feature>
<dbReference type="SMART" id="SM00331">
    <property type="entry name" value="PP2C_SIG"/>
    <property type="match status" value="1"/>
</dbReference>
<keyword evidence="2" id="KW-0175">Coiled coil</keyword>
<dbReference type="Proteomes" id="UP000247634">
    <property type="component" value="Chromosome"/>
</dbReference>
<feature type="region of interest" description="Disordered" evidence="3">
    <location>
        <begin position="1"/>
        <end position="41"/>
    </location>
</feature>
<dbReference type="KEGG" id="sact:DMT42_35485"/>
<feature type="domain" description="PPM-type phosphatase" evidence="4">
    <location>
        <begin position="375"/>
        <end position="595"/>
    </location>
</feature>
<proteinExistence type="predicted"/>
<dbReference type="EMBL" id="CP029788">
    <property type="protein sequence ID" value="AWT47952.1"/>
    <property type="molecule type" value="Genomic_DNA"/>
</dbReference>
<dbReference type="Gene3D" id="3.60.40.10">
    <property type="entry name" value="PPM-type phosphatase domain"/>
    <property type="match status" value="1"/>
</dbReference>
<dbReference type="InterPro" id="IPR001932">
    <property type="entry name" value="PPM-type_phosphatase-like_dom"/>
</dbReference>
<evidence type="ECO:0000313" key="5">
    <source>
        <dbReference type="EMBL" id="AWT47952.1"/>
    </source>
</evidence>
<evidence type="ECO:0000256" key="3">
    <source>
        <dbReference type="SAM" id="MobiDB-lite"/>
    </source>
</evidence>
<evidence type="ECO:0000259" key="4">
    <source>
        <dbReference type="SMART" id="SM00331"/>
    </source>
</evidence>
<organism evidence="5 6">
    <name type="scientific">Streptomyces actuosus</name>
    <dbReference type="NCBI Taxonomy" id="1885"/>
    <lineage>
        <taxon>Bacteria</taxon>
        <taxon>Bacillati</taxon>
        <taxon>Actinomycetota</taxon>
        <taxon>Actinomycetes</taxon>
        <taxon>Kitasatosporales</taxon>
        <taxon>Streptomycetaceae</taxon>
        <taxon>Streptomyces</taxon>
    </lineage>
</organism>
<dbReference type="Gene3D" id="3.30.450.20">
    <property type="entry name" value="PAS domain"/>
    <property type="match status" value="1"/>
</dbReference>
<dbReference type="AlphaFoldDB" id="A0A2U9PE82"/>
<dbReference type="GO" id="GO:0016791">
    <property type="term" value="F:phosphatase activity"/>
    <property type="evidence" value="ECO:0007669"/>
    <property type="project" value="TreeGrafter"/>
</dbReference>
<evidence type="ECO:0000313" key="6">
    <source>
        <dbReference type="Proteomes" id="UP000247634"/>
    </source>
</evidence>
<feature type="region of interest" description="Disordered" evidence="3">
    <location>
        <begin position="62"/>
        <end position="83"/>
    </location>
</feature>
<feature type="coiled-coil region" evidence="2">
    <location>
        <begin position="331"/>
        <end position="358"/>
    </location>
</feature>
<dbReference type="Pfam" id="PF07228">
    <property type="entry name" value="SpoIIE"/>
    <property type="match status" value="1"/>
</dbReference>
<dbReference type="PANTHER" id="PTHR43156:SF2">
    <property type="entry name" value="STAGE II SPORULATION PROTEIN E"/>
    <property type="match status" value="1"/>
</dbReference>
<dbReference type="RefSeq" id="WP_110637400.1">
    <property type="nucleotide sequence ID" value="NZ_CP029788.1"/>
</dbReference>
<feature type="compositionally biased region" description="Low complexity" evidence="3">
    <location>
        <begin position="18"/>
        <end position="27"/>
    </location>
</feature>
<dbReference type="OrthoDB" id="7943561at2"/>
<dbReference type="InterPro" id="IPR052016">
    <property type="entry name" value="Bact_Sigma-Reg"/>
</dbReference>
<evidence type="ECO:0000256" key="2">
    <source>
        <dbReference type="SAM" id="Coils"/>
    </source>
</evidence>
<keyword evidence="1" id="KW-0378">Hydrolase</keyword>
<dbReference type="InterPro" id="IPR036457">
    <property type="entry name" value="PPM-type-like_dom_sf"/>
</dbReference>
<keyword evidence="6" id="KW-1185">Reference proteome</keyword>